<proteinExistence type="predicted"/>
<comment type="caution">
    <text evidence="1">The sequence shown here is derived from an EMBL/GenBank/DDBJ whole genome shotgun (WGS) entry which is preliminary data.</text>
</comment>
<name>A0A8S1M2H7_PARPR</name>
<dbReference type="Proteomes" id="UP000688137">
    <property type="component" value="Unassembled WGS sequence"/>
</dbReference>
<protein>
    <submittedName>
        <fullName evidence="1">Uncharacterized protein</fullName>
    </submittedName>
</protein>
<gene>
    <name evidence="1" type="ORF">PPRIM_AZ9-3.1.T0520072</name>
</gene>
<accession>A0A8S1M2H7</accession>
<evidence type="ECO:0000313" key="2">
    <source>
        <dbReference type="Proteomes" id="UP000688137"/>
    </source>
</evidence>
<evidence type="ECO:0000313" key="1">
    <source>
        <dbReference type="EMBL" id="CAD8074087.1"/>
    </source>
</evidence>
<organism evidence="1 2">
    <name type="scientific">Paramecium primaurelia</name>
    <dbReference type="NCBI Taxonomy" id="5886"/>
    <lineage>
        <taxon>Eukaryota</taxon>
        <taxon>Sar</taxon>
        <taxon>Alveolata</taxon>
        <taxon>Ciliophora</taxon>
        <taxon>Intramacronucleata</taxon>
        <taxon>Oligohymenophorea</taxon>
        <taxon>Peniculida</taxon>
        <taxon>Parameciidae</taxon>
        <taxon>Paramecium</taxon>
    </lineage>
</organism>
<keyword evidence="2" id="KW-1185">Reference proteome</keyword>
<reference evidence="1" key="1">
    <citation type="submission" date="2021-01" db="EMBL/GenBank/DDBJ databases">
        <authorList>
            <consortium name="Genoscope - CEA"/>
            <person name="William W."/>
        </authorList>
    </citation>
    <scope>NUCLEOTIDE SEQUENCE</scope>
</reference>
<dbReference type="AlphaFoldDB" id="A0A8S1M2H7"/>
<dbReference type="EMBL" id="CAJJDM010000052">
    <property type="protein sequence ID" value="CAD8074087.1"/>
    <property type="molecule type" value="Genomic_DNA"/>
</dbReference>
<sequence>MKPDKFHLWMSTTSFKIISNNGINRTIENPGLLENTTMLQREQQKI</sequence>